<dbReference type="Proteomes" id="UP001500016">
    <property type="component" value="Unassembled WGS sequence"/>
</dbReference>
<proteinExistence type="predicted"/>
<name>A0ABN2VVR2_9ACTN</name>
<evidence type="ECO:0000313" key="2">
    <source>
        <dbReference type="Proteomes" id="UP001500016"/>
    </source>
</evidence>
<dbReference type="CDD" id="cd06587">
    <property type="entry name" value="VOC"/>
    <property type="match status" value="1"/>
</dbReference>
<dbReference type="EMBL" id="BAAAPE010000007">
    <property type="protein sequence ID" value="GAA2074201.1"/>
    <property type="molecule type" value="Genomic_DNA"/>
</dbReference>
<comment type="caution">
    <text evidence="1">The sequence shown here is derived from an EMBL/GenBank/DDBJ whole genome shotgun (WGS) entry which is preliminary data.</text>
</comment>
<evidence type="ECO:0000313" key="1">
    <source>
        <dbReference type="EMBL" id="GAA2074201.1"/>
    </source>
</evidence>
<reference evidence="1 2" key="1">
    <citation type="journal article" date="2019" name="Int. J. Syst. Evol. Microbiol.">
        <title>The Global Catalogue of Microorganisms (GCM) 10K type strain sequencing project: providing services to taxonomists for standard genome sequencing and annotation.</title>
        <authorList>
            <consortium name="The Broad Institute Genomics Platform"/>
            <consortium name="The Broad Institute Genome Sequencing Center for Infectious Disease"/>
            <person name="Wu L."/>
            <person name="Ma J."/>
        </authorList>
    </citation>
    <scope>NUCLEOTIDE SEQUENCE [LARGE SCALE GENOMIC DNA]</scope>
    <source>
        <strain evidence="1 2">JCM 15478</strain>
    </source>
</reference>
<keyword evidence="2" id="KW-1185">Reference proteome</keyword>
<dbReference type="SUPFAM" id="SSF54593">
    <property type="entry name" value="Glyoxalase/Bleomycin resistance protein/Dihydroxybiphenyl dioxygenase"/>
    <property type="match status" value="1"/>
</dbReference>
<dbReference type="InterPro" id="IPR029068">
    <property type="entry name" value="Glyas_Bleomycin-R_OHBP_Dase"/>
</dbReference>
<dbReference type="Gene3D" id="3.10.180.10">
    <property type="entry name" value="2,3-Dihydroxybiphenyl 1,2-Dioxygenase, domain 1"/>
    <property type="match status" value="1"/>
</dbReference>
<protein>
    <recommendedName>
        <fullName evidence="3">Glycosyltransferase</fullName>
    </recommendedName>
</protein>
<gene>
    <name evidence="1" type="ORF">GCM10009801_27990</name>
</gene>
<sequence>MSTYISPVPMPADDAEAPEVCREIYGMPAYLHVPTPDLAASADFWVRGLGFVDFYTLPGQVTHLRRWAFQDVLLVPGERAPGHAAGTPATGMAFSCVLSQIEEIAEACEKLVPGCVSGPEEMLWNSVELTVVTPENTRVVMTAARPIEPGGPAEARLREAGFDFGIPDRSA</sequence>
<dbReference type="RefSeq" id="WP_344527687.1">
    <property type="nucleotide sequence ID" value="NZ_BAAAPE010000007.1"/>
</dbReference>
<organism evidence="1 2">
    <name type="scientific">Streptomyces albiaxialis</name>
    <dbReference type="NCBI Taxonomy" id="329523"/>
    <lineage>
        <taxon>Bacteria</taxon>
        <taxon>Bacillati</taxon>
        <taxon>Actinomycetota</taxon>
        <taxon>Actinomycetes</taxon>
        <taxon>Kitasatosporales</taxon>
        <taxon>Streptomycetaceae</taxon>
        <taxon>Streptomyces</taxon>
    </lineage>
</organism>
<accession>A0ABN2VVR2</accession>
<evidence type="ECO:0008006" key="3">
    <source>
        <dbReference type="Google" id="ProtNLM"/>
    </source>
</evidence>